<comment type="similarity">
    <text evidence="1">Belongs to the TRAFAC class translation factor GTPase superfamily. Classic translation factor GTPase family. EF-Tu/EF-1A subfamily.</text>
</comment>
<dbReference type="GO" id="GO:0003924">
    <property type="term" value="F:GTPase activity"/>
    <property type="evidence" value="ECO:0007669"/>
    <property type="project" value="InterPro"/>
</dbReference>
<dbReference type="SUPFAM" id="SSF52540">
    <property type="entry name" value="P-loop containing nucleoside triphosphate hydrolases"/>
    <property type="match status" value="1"/>
</dbReference>
<dbReference type="Pfam" id="PF03144">
    <property type="entry name" value="GTP_EFTU_D2"/>
    <property type="match status" value="1"/>
</dbReference>
<dbReference type="InterPro" id="IPR009000">
    <property type="entry name" value="Transl_B-barrel_sf"/>
</dbReference>
<dbReference type="SUPFAM" id="SSF50447">
    <property type="entry name" value="Translation proteins"/>
    <property type="match status" value="1"/>
</dbReference>
<name>A0AAJ0C2L2_9PEZI</name>
<feature type="domain" description="Tr-type G" evidence="5">
    <location>
        <begin position="189"/>
        <end position="420"/>
    </location>
</feature>
<dbReference type="PANTHER" id="PTHR43721">
    <property type="entry name" value="ELONGATION FACTOR TU-RELATED"/>
    <property type="match status" value="1"/>
</dbReference>
<keyword evidence="7" id="KW-1185">Reference proteome</keyword>
<dbReference type="Proteomes" id="UP001244011">
    <property type="component" value="Unassembled WGS sequence"/>
</dbReference>
<dbReference type="PANTHER" id="PTHR43721:SF9">
    <property type="entry name" value="GTP-BINDING PROTEIN 1"/>
    <property type="match status" value="1"/>
</dbReference>
<dbReference type="RefSeq" id="XP_060285226.1">
    <property type="nucleotide sequence ID" value="XM_060423725.1"/>
</dbReference>
<evidence type="ECO:0000256" key="1">
    <source>
        <dbReference type="ARBA" id="ARBA00007249"/>
    </source>
</evidence>
<dbReference type="EMBL" id="MU839003">
    <property type="protein sequence ID" value="KAK1769013.1"/>
    <property type="molecule type" value="Genomic_DNA"/>
</dbReference>
<dbReference type="FunFam" id="3.40.50.300:FF:000091">
    <property type="entry name" value="Probable GTP-binding protein 1"/>
    <property type="match status" value="1"/>
</dbReference>
<keyword evidence="3" id="KW-0342">GTP-binding</keyword>
<comment type="caution">
    <text evidence="6">The sequence shown here is derived from an EMBL/GenBank/DDBJ whole genome shotgun (WGS) entry which is preliminary data.</text>
</comment>
<evidence type="ECO:0000256" key="3">
    <source>
        <dbReference type="ARBA" id="ARBA00023134"/>
    </source>
</evidence>
<dbReference type="CDD" id="cd03708">
    <property type="entry name" value="GTPBP_III"/>
    <property type="match status" value="1"/>
</dbReference>
<organism evidence="6 7">
    <name type="scientific">Phialemonium atrogriseum</name>
    <dbReference type="NCBI Taxonomy" id="1093897"/>
    <lineage>
        <taxon>Eukaryota</taxon>
        <taxon>Fungi</taxon>
        <taxon>Dikarya</taxon>
        <taxon>Ascomycota</taxon>
        <taxon>Pezizomycotina</taxon>
        <taxon>Sordariomycetes</taxon>
        <taxon>Sordariomycetidae</taxon>
        <taxon>Cephalothecales</taxon>
        <taxon>Cephalothecaceae</taxon>
        <taxon>Phialemonium</taxon>
    </lineage>
</organism>
<evidence type="ECO:0000313" key="6">
    <source>
        <dbReference type="EMBL" id="KAK1769013.1"/>
    </source>
</evidence>
<dbReference type="Pfam" id="PF00009">
    <property type="entry name" value="GTP_EFTU"/>
    <property type="match status" value="1"/>
</dbReference>
<proteinExistence type="inferred from homology"/>
<dbReference type="Gene3D" id="3.40.50.300">
    <property type="entry name" value="P-loop containing nucleotide triphosphate hydrolases"/>
    <property type="match status" value="1"/>
</dbReference>
<accession>A0AAJ0C2L2</accession>
<dbReference type="FunFam" id="2.40.30.10:FF:000014">
    <property type="entry name" value="Probable GTP-binding protein 1"/>
    <property type="match status" value="1"/>
</dbReference>
<dbReference type="InterPro" id="IPR050055">
    <property type="entry name" value="EF-Tu_GTPase"/>
</dbReference>
<feature type="compositionally biased region" description="Polar residues" evidence="4">
    <location>
        <begin position="28"/>
        <end position="41"/>
    </location>
</feature>
<keyword evidence="6" id="KW-0251">Elongation factor</keyword>
<dbReference type="InterPro" id="IPR000795">
    <property type="entry name" value="T_Tr_GTP-bd_dom"/>
</dbReference>
<dbReference type="InterPro" id="IPR009001">
    <property type="entry name" value="Transl_elong_EF1A/Init_IF2_C"/>
</dbReference>
<gene>
    <name evidence="6" type="ORF">QBC33DRAFT_338162</name>
</gene>
<keyword evidence="2" id="KW-0547">Nucleotide-binding</keyword>
<feature type="compositionally biased region" description="Low complexity" evidence="4">
    <location>
        <begin position="42"/>
        <end position="52"/>
    </location>
</feature>
<dbReference type="GO" id="GO:0005525">
    <property type="term" value="F:GTP binding"/>
    <property type="evidence" value="ECO:0007669"/>
    <property type="project" value="UniProtKB-KW"/>
</dbReference>
<dbReference type="CDD" id="cd03694">
    <property type="entry name" value="GTPBP_II"/>
    <property type="match status" value="1"/>
</dbReference>
<feature type="compositionally biased region" description="Low complexity" evidence="4">
    <location>
        <begin position="624"/>
        <end position="651"/>
    </location>
</feature>
<evidence type="ECO:0000313" key="7">
    <source>
        <dbReference type="Proteomes" id="UP001244011"/>
    </source>
</evidence>
<evidence type="ECO:0000256" key="2">
    <source>
        <dbReference type="ARBA" id="ARBA00022741"/>
    </source>
</evidence>
<feature type="region of interest" description="Disordered" evidence="4">
    <location>
        <begin position="1"/>
        <end position="52"/>
    </location>
</feature>
<dbReference type="GeneID" id="85306912"/>
<dbReference type="PROSITE" id="PS51722">
    <property type="entry name" value="G_TR_2"/>
    <property type="match status" value="1"/>
</dbReference>
<protein>
    <submittedName>
        <fullName evidence="6">Elongation factor Tu GTP binding domain-containing protein</fullName>
    </submittedName>
</protein>
<reference evidence="6" key="1">
    <citation type="submission" date="2023-06" db="EMBL/GenBank/DDBJ databases">
        <title>Genome-scale phylogeny and comparative genomics of the fungal order Sordariales.</title>
        <authorList>
            <consortium name="Lawrence Berkeley National Laboratory"/>
            <person name="Hensen N."/>
            <person name="Bonometti L."/>
            <person name="Westerberg I."/>
            <person name="Brannstrom I.O."/>
            <person name="Guillou S."/>
            <person name="Cros-Aarteil S."/>
            <person name="Calhoun S."/>
            <person name="Haridas S."/>
            <person name="Kuo A."/>
            <person name="Mondo S."/>
            <person name="Pangilinan J."/>
            <person name="Riley R."/>
            <person name="Labutti K."/>
            <person name="Andreopoulos B."/>
            <person name="Lipzen A."/>
            <person name="Chen C."/>
            <person name="Yanf M."/>
            <person name="Daum C."/>
            <person name="Ng V."/>
            <person name="Clum A."/>
            <person name="Steindorff A."/>
            <person name="Ohm R."/>
            <person name="Martin F."/>
            <person name="Silar P."/>
            <person name="Natvig D."/>
            <person name="Lalanne C."/>
            <person name="Gautier V."/>
            <person name="Ament-Velasquez S.L."/>
            <person name="Kruys A."/>
            <person name="Hutchinson M.I."/>
            <person name="Powell A.J."/>
            <person name="Barry K."/>
            <person name="Miller A.N."/>
            <person name="Grigoriev I.V."/>
            <person name="Debuchy R."/>
            <person name="Gladieux P."/>
            <person name="Thoren M.H."/>
            <person name="Johannesson H."/>
        </authorList>
    </citation>
    <scope>NUCLEOTIDE SEQUENCE</scope>
    <source>
        <strain evidence="6">8032-3</strain>
    </source>
</reference>
<dbReference type="InterPro" id="IPR004161">
    <property type="entry name" value="EFTu-like_2"/>
</dbReference>
<dbReference type="SUPFAM" id="SSF50465">
    <property type="entry name" value="EF-Tu/eEF-1alpha/eIF2-gamma C-terminal domain"/>
    <property type="match status" value="1"/>
</dbReference>
<dbReference type="GO" id="GO:0003746">
    <property type="term" value="F:translation elongation factor activity"/>
    <property type="evidence" value="ECO:0007669"/>
    <property type="project" value="UniProtKB-KW"/>
</dbReference>
<dbReference type="CDD" id="cd04165">
    <property type="entry name" value="GTPBP1_like"/>
    <property type="match status" value="1"/>
</dbReference>
<sequence length="651" mass="70553">MTSKTKQLPQEKRKGEAALSDFAEYVEKQQSLRYPSSKTDGASTSAPTSVPAAAGDIHHHAELDDILDSLGLSDSGPRVRLRGLLLSTDDDSLKQLSDLIAERLADSHGETVFEMGFENNGDSMKLSPEDWDAAYKRLADAAKKTGADCQILITKNVGGEFEGQPTTSKDKDCSGKVMIRQVPATVEDVIETRIAVVGNVDAGKSSMLGVLVKGDLDDGRGRARVNLFRHKHEIETGRTSSVGMEIMGFDTHGQVVTSDTPGRKLSWEEIGKRSAKVITFTDLAGHERYLRTTVFGLLSSSPNYCLLMVAANNGLIGMSKEHLGIAVALNVPIMVVITKIDICPPQILEQTISQITRILKSPGARKIPIFIKNREESVNTATQFVSQRICPIFQVSNVTGENLDLVRTFLNILPHHGRYDADAPFEFHINDTFSVPFVGTVVSGIVKSGVVHSGDNVLIGPDSLGQFMSTSIRTIERKRIGVPAASAGQSASFALKKIRRKDVRKGMVVLPKSDTETAPKVYREFVAEVLILSHATTIKTKYQAMLHVGPVSQTCAIIDVDRPFIRTGDRATVAFRFVQRPEYLAPGDRLLFREGRTKGLGIVKSVGYDPSKPLMPRPPDTVGDGEAQQQQQPAAGAEGENAGASGVRVGA</sequence>
<dbReference type="InterPro" id="IPR027417">
    <property type="entry name" value="P-loop_NTPase"/>
</dbReference>
<evidence type="ECO:0000259" key="5">
    <source>
        <dbReference type="PROSITE" id="PS51722"/>
    </source>
</evidence>
<keyword evidence="6" id="KW-0648">Protein biosynthesis</keyword>
<feature type="region of interest" description="Disordered" evidence="4">
    <location>
        <begin position="608"/>
        <end position="651"/>
    </location>
</feature>
<dbReference type="Gene3D" id="2.40.30.10">
    <property type="entry name" value="Translation factors"/>
    <property type="match status" value="1"/>
</dbReference>
<dbReference type="InterPro" id="IPR035531">
    <property type="entry name" value="GTPBP1-like"/>
</dbReference>
<dbReference type="AlphaFoldDB" id="A0AAJ0C2L2"/>
<evidence type="ECO:0000256" key="4">
    <source>
        <dbReference type="SAM" id="MobiDB-lite"/>
    </source>
</evidence>